<reference evidence="2 3" key="1">
    <citation type="journal article" date="2014" name="Agronomy (Basel)">
        <title>A Draft Genome Sequence for Ensete ventricosum, the Drought-Tolerant Tree Against Hunger.</title>
        <authorList>
            <person name="Harrison J."/>
            <person name="Moore K.A."/>
            <person name="Paszkiewicz K."/>
            <person name="Jones T."/>
            <person name="Grant M."/>
            <person name="Ambacheew D."/>
            <person name="Muzemil S."/>
            <person name="Studholme D.J."/>
        </authorList>
    </citation>
    <scope>NUCLEOTIDE SEQUENCE [LARGE SCALE GENOMIC DNA]</scope>
</reference>
<name>A0A427B923_ENSVE</name>
<evidence type="ECO:0000256" key="1">
    <source>
        <dbReference type="SAM" id="MobiDB-lite"/>
    </source>
</evidence>
<accession>A0A427B923</accession>
<dbReference type="EMBL" id="AMZH03000203">
    <property type="protein sequence ID" value="RRT84943.1"/>
    <property type="molecule type" value="Genomic_DNA"/>
</dbReference>
<feature type="region of interest" description="Disordered" evidence="1">
    <location>
        <begin position="1"/>
        <end position="33"/>
    </location>
</feature>
<comment type="caution">
    <text evidence="2">The sequence shown here is derived from an EMBL/GenBank/DDBJ whole genome shotgun (WGS) entry which is preliminary data.</text>
</comment>
<gene>
    <name evidence="2" type="ORF">B296_00006890</name>
</gene>
<dbReference type="AlphaFoldDB" id="A0A427B923"/>
<proteinExistence type="predicted"/>
<sequence length="193" mass="21401">MRGVASKTTRVQRQERKARGTEAGGGGRQPGGAESRGHYVRFCVGRYLCPFLGLCSTRGASGSIALYLVLMVLRQVSLRITEVESMASRHRRGPRVDVAELIDWIFKHRRGPWTDVTGPSGSTNPRRPCSPARSHFYRHVQRGDKRNEELDPVAAPHLLLELGNCRSLRNSPKGSFSLLSLSLPRFALLSHGD</sequence>
<evidence type="ECO:0000313" key="2">
    <source>
        <dbReference type="EMBL" id="RRT84943.1"/>
    </source>
</evidence>
<dbReference type="Proteomes" id="UP000287651">
    <property type="component" value="Unassembled WGS sequence"/>
</dbReference>
<evidence type="ECO:0000313" key="3">
    <source>
        <dbReference type="Proteomes" id="UP000287651"/>
    </source>
</evidence>
<feature type="compositionally biased region" description="Polar residues" evidence="1">
    <location>
        <begin position="1"/>
        <end position="11"/>
    </location>
</feature>
<protein>
    <submittedName>
        <fullName evidence="2">Uncharacterized protein</fullName>
    </submittedName>
</protein>
<organism evidence="2 3">
    <name type="scientific">Ensete ventricosum</name>
    <name type="common">Abyssinian banana</name>
    <name type="synonym">Musa ensete</name>
    <dbReference type="NCBI Taxonomy" id="4639"/>
    <lineage>
        <taxon>Eukaryota</taxon>
        <taxon>Viridiplantae</taxon>
        <taxon>Streptophyta</taxon>
        <taxon>Embryophyta</taxon>
        <taxon>Tracheophyta</taxon>
        <taxon>Spermatophyta</taxon>
        <taxon>Magnoliopsida</taxon>
        <taxon>Liliopsida</taxon>
        <taxon>Zingiberales</taxon>
        <taxon>Musaceae</taxon>
        <taxon>Ensete</taxon>
    </lineage>
</organism>